<dbReference type="AlphaFoldDB" id="A0A5J6N8A1"/>
<dbReference type="EMBL" id="CP042582">
    <property type="protein sequence ID" value="QEX23466.1"/>
    <property type="molecule type" value="Genomic_DNA"/>
</dbReference>
<protein>
    <recommendedName>
        <fullName evidence="3">Zinc-finger domain-containing protein</fullName>
    </recommendedName>
</protein>
<dbReference type="KEGG" id="hadh:FRZ61_34040"/>
<sequence length="75" mass="8739">MPRRVSSRKLQDYVEGRLDQSQLAEVEAYLKANPEIAVRVEKLRLQARRTRKLGKTLLSEEIPQRLLDIIAKKPQ</sequence>
<evidence type="ECO:0000313" key="1">
    <source>
        <dbReference type="EMBL" id="QEX23466.1"/>
    </source>
</evidence>
<dbReference type="OrthoDB" id="9152892at2"/>
<reference evidence="1 2" key="1">
    <citation type="submission" date="2019-08" db="EMBL/GenBank/DDBJ databases">
        <title>Hyperibacter terrae gen. nov., sp. nov. and Hyperibacter viscosus sp. nov., two new members in the family Rhodospirillaceae isolated from the rhizosphere of Hypericum perforatum.</title>
        <authorList>
            <person name="Noviana Z."/>
        </authorList>
    </citation>
    <scope>NUCLEOTIDE SEQUENCE [LARGE SCALE GENOMIC DNA]</scope>
    <source>
        <strain evidence="1 2">R5959</strain>
    </source>
</reference>
<organism evidence="1 2">
    <name type="scientific">Hypericibacter adhaerens</name>
    <dbReference type="NCBI Taxonomy" id="2602016"/>
    <lineage>
        <taxon>Bacteria</taxon>
        <taxon>Pseudomonadati</taxon>
        <taxon>Pseudomonadota</taxon>
        <taxon>Alphaproteobacteria</taxon>
        <taxon>Rhodospirillales</taxon>
        <taxon>Dongiaceae</taxon>
        <taxon>Hypericibacter</taxon>
    </lineage>
</organism>
<evidence type="ECO:0000313" key="2">
    <source>
        <dbReference type="Proteomes" id="UP000325797"/>
    </source>
</evidence>
<evidence type="ECO:0008006" key="3">
    <source>
        <dbReference type="Google" id="ProtNLM"/>
    </source>
</evidence>
<name>A0A5J6N8A1_9PROT</name>
<dbReference type="RefSeq" id="WP_151118839.1">
    <property type="nucleotide sequence ID" value="NZ_CP042582.1"/>
</dbReference>
<proteinExistence type="predicted"/>
<dbReference type="Proteomes" id="UP000325797">
    <property type="component" value="Chromosome"/>
</dbReference>
<keyword evidence="2" id="KW-1185">Reference proteome</keyword>
<gene>
    <name evidence="1" type="ORF">FRZ61_34040</name>
</gene>
<accession>A0A5J6N8A1</accession>